<sequence>PMEHRSALTPTTTKKLIDAGYTINVERSPTDPLYKRIFPDKEFEDAGATLVEKGSWVNAPEDHIIIGLKELDDSDPFPLKHAHVTFAHCYKGQGGWEKTLDRWRRGNGTLYDLEFLENDQGRRVAAFGYHAGYAGAALAIKTWAWQINHPDGTPLPGVDDYTDGNGYYASDSDLIEQIKADVKAASEKVGKKPRVLVIGALGRCGRGAVDACTKAGCEQILKWDMDETAKGGPFEEIIESDM</sequence>
<comment type="caution">
    <text evidence="1">The sequence shown here is derived from an EMBL/GenBank/DDBJ whole genome shotgun (WGS) entry which is preliminary data.</text>
</comment>
<protein>
    <submittedName>
        <fullName evidence="1">Holo-[acyl-carrier-protein] synthase</fullName>
    </submittedName>
</protein>
<dbReference type="EMBL" id="JAWDJW010005447">
    <property type="protein sequence ID" value="KAK3067756.1"/>
    <property type="molecule type" value="Genomic_DNA"/>
</dbReference>
<proteinExistence type="predicted"/>
<gene>
    <name evidence="1" type="primary">LYS5</name>
    <name evidence="1" type="ORF">LTS18_000947</name>
</gene>
<evidence type="ECO:0000313" key="1">
    <source>
        <dbReference type="EMBL" id="KAK3067756.1"/>
    </source>
</evidence>
<evidence type="ECO:0000313" key="2">
    <source>
        <dbReference type="Proteomes" id="UP001186974"/>
    </source>
</evidence>
<name>A0ACC3DFS0_9PEZI</name>
<feature type="non-terminal residue" evidence="1">
    <location>
        <position position="1"/>
    </location>
</feature>
<organism evidence="1 2">
    <name type="scientific">Coniosporium uncinatum</name>
    <dbReference type="NCBI Taxonomy" id="93489"/>
    <lineage>
        <taxon>Eukaryota</taxon>
        <taxon>Fungi</taxon>
        <taxon>Dikarya</taxon>
        <taxon>Ascomycota</taxon>
        <taxon>Pezizomycotina</taxon>
        <taxon>Dothideomycetes</taxon>
        <taxon>Dothideomycetes incertae sedis</taxon>
        <taxon>Coniosporium</taxon>
    </lineage>
</organism>
<accession>A0ACC3DFS0</accession>
<reference evidence="1" key="1">
    <citation type="submission" date="2024-09" db="EMBL/GenBank/DDBJ databases">
        <title>Black Yeasts Isolated from many extreme environments.</title>
        <authorList>
            <person name="Coleine C."/>
            <person name="Stajich J.E."/>
            <person name="Selbmann L."/>
        </authorList>
    </citation>
    <scope>NUCLEOTIDE SEQUENCE</scope>
    <source>
        <strain evidence="1">CCFEE 5737</strain>
    </source>
</reference>
<keyword evidence="2" id="KW-1185">Reference proteome</keyword>
<dbReference type="Proteomes" id="UP001186974">
    <property type="component" value="Unassembled WGS sequence"/>
</dbReference>